<feature type="region of interest" description="Disordered" evidence="1">
    <location>
        <begin position="1169"/>
        <end position="1221"/>
    </location>
</feature>
<proteinExistence type="predicted"/>
<feature type="compositionally biased region" description="Low complexity" evidence="1">
    <location>
        <begin position="1185"/>
        <end position="1197"/>
    </location>
</feature>
<protein>
    <submittedName>
        <fullName evidence="2">Uncharacterized protein</fullName>
    </submittedName>
</protein>
<organism evidence="2 3">
    <name type="scientific">Dryococelus australis</name>
    <dbReference type="NCBI Taxonomy" id="614101"/>
    <lineage>
        <taxon>Eukaryota</taxon>
        <taxon>Metazoa</taxon>
        <taxon>Ecdysozoa</taxon>
        <taxon>Arthropoda</taxon>
        <taxon>Hexapoda</taxon>
        <taxon>Insecta</taxon>
        <taxon>Pterygota</taxon>
        <taxon>Neoptera</taxon>
        <taxon>Polyneoptera</taxon>
        <taxon>Phasmatodea</taxon>
        <taxon>Verophasmatodea</taxon>
        <taxon>Anareolatae</taxon>
        <taxon>Phasmatidae</taxon>
        <taxon>Eurycanthinae</taxon>
        <taxon>Dryococelus</taxon>
    </lineage>
</organism>
<comment type="caution">
    <text evidence="2">The sequence shown here is derived from an EMBL/GenBank/DDBJ whole genome shotgun (WGS) entry which is preliminary data.</text>
</comment>
<accession>A0ABQ9GBC1</accession>
<dbReference type="Proteomes" id="UP001159363">
    <property type="component" value="Chromosome 12"/>
</dbReference>
<reference evidence="2 3" key="1">
    <citation type="submission" date="2023-02" db="EMBL/GenBank/DDBJ databases">
        <title>LHISI_Scaffold_Assembly.</title>
        <authorList>
            <person name="Stuart O.P."/>
            <person name="Cleave R."/>
            <person name="Magrath M.J.L."/>
            <person name="Mikheyev A.S."/>
        </authorList>
    </citation>
    <scope>NUCLEOTIDE SEQUENCE [LARGE SCALE GENOMIC DNA]</scope>
    <source>
        <strain evidence="2">Daus_M_001</strain>
        <tissue evidence="2">Leg muscle</tissue>
    </source>
</reference>
<dbReference type="EMBL" id="JARBHB010000013">
    <property type="protein sequence ID" value="KAJ8869715.1"/>
    <property type="molecule type" value="Genomic_DNA"/>
</dbReference>
<evidence type="ECO:0000313" key="3">
    <source>
        <dbReference type="Proteomes" id="UP001159363"/>
    </source>
</evidence>
<keyword evidence="3" id="KW-1185">Reference proteome</keyword>
<feature type="compositionally biased region" description="Basic and acidic residues" evidence="1">
    <location>
        <begin position="1392"/>
        <end position="1402"/>
    </location>
</feature>
<evidence type="ECO:0000256" key="1">
    <source>
        <dbReference type="SAM" id="MobiDB-lite"/>
    </source>
</evidence>
<feature type="region of interest" description="Disordered" evidence="1">
    <location>
        <begin position="1375"/>
        <end position="1402"/>
    </location>
</feature>
<feature type="compositionally biased region" description="Low complexity" evidence="1">
    <location>
        <begin position="1208"/>
        <end position="1221"/>
    </location>
</feature>
<sequence length="1402" mass="153921">MRLENYTKGTLHLIRARSGISSRRTYKAFLCIVHSFRNSLRLMQTSNAPRKLHQRNPASHSCALSFFINLFKEVATGSAVQGGKCHDGCHNSPYTGRCGGPCTSFYGIWYRVISPLGENSSDKASPRGEVASVRQIASGEGIRRVFQKSCSPTRYRAGRCRISWGTPMNCPEGWLVTVLLLLKVPGSIPGPGGQEIFLKGVLVWREWWTLPWCVWVLSGLFRLLPRLHSAVSVSPPPSRLTPIHSTSWHERQVGQTAPISLCLLSSSHLGVLGSISGGVALRFSYVGIVPGDASGQRAFSGISSFLPPLHSGAAPYSIHFALICSQMSPRRSPLISSLRVCLPQVLAYLQLLPAFETEKRGSCKGHTRTCIKCAIAAKRKALDWCALFPSSTSGRGDNSPPAKRVRIPTGSLPDFRSCESLPDDAAGYVLPCPCIPALLHTHVASPSSALKTSMLKRLPHLDTQPSFQANCLFNKATRLQKQSVMTENGVKSVNTKYGKSPYSLWLRVTRTNNADSTRSFPRHCNKEMIVSAAVNVIHVNIAMVFKYFDRTRDVDHTKITWSKDGKPLDVHSRLERDLRPTLREHQESLILTSLTPENDTDVEFSLCQCCSSLVREVGKVGSSGRDMCSEHGFAPALWRQMVSPVPRRCRELDITHTHIGVDFFELGRRCEVGKPACFNIRRASVIRRVSAMFKNKQPVSRLVCVCVLSEYSDCDAPKSCTGVGNGVSYLDGFQASKQSPPPPHNNFVMYTRDVARFAVEFRDQIVKVRRAAVEQCREMGEKNEGKGTISRLGSEGENIFCCSKNCGKKLLELKVWYKDFKIIQCSPARKEAAVRRSYRTGSRDESKFNIYSSDGRMLVWCKPNIEFEQKNLQATVRHGGGGGRDLGALVGLRSGGTGFHRREYGQTRMLSKDRITSKPQLEELGLLQKEWNDIGWNITRNLVHSVSKGHKAITSGKGSSTLATECSRDMRRRRPVVGWRRGVCVRQGAPPERQQAVSSPGIGLEMRPASVGVRHPPLEGGESQSGHRFLSSPPLPPNLVRTAYLSCAVSEYRCGSGWDMAVTRRHMASQYRSAPGDARRRLSPPLLPFNISPPPLFYSTLLLLSSSFSRLQQVCGARGSALPTLTAWPRPQHLLKHGRASNRRLRPCPISEYFIHIVATDRELPLCARSGSGGGGGDPHPPSASPADALAASSLSPPSRPAGERMAAARSSWRRSPSSSLLLEPTNVEEAQEHSATAGLRVVLVEALELSEGTGTSARRTDDGRLRGDGGRGVCGVNGRVGSVLRSQIPCRQPASGVPGGVKAVLQVVRLRGGVFLRVRPPAEKAELMRSWTLLGVARAAFCSALTAGGVLVVSTGRSEIKTLSAMLGYVRKRTRKRERNKRDSVALITPTREKAPDRRAP</sequence>
<gene>
    <name evidence="2" type="ORF">PR048_028710</name>
</gene>
<name>A0ABQ9GBC1_9NEOP</name>
<evidence type="ECO:0000313" key="2">
    <source>
        <dbReference type="EMBL" id="KAJ8869715.1"/>
    </source>
</evidence>